<dbReference type="AlphaFoldDB" id="F3FDK1"/>
<feature type="signal peptide" evidence="1">
    <location>
        <begin position="1"/>
        <end position="20"/>
    </location>
</feature>
<dbReference type="Proteomes" id="UP000004471">
    <property type="component" value="Unassembled WGS sequence"/>
</dbReference>
<organism evidence="2 3">
    <name type="scientific">Pseudomonas syringae pv. japonica str. M301072</name>
    <dbReference type="NCBI Taxonomy" id="629262"/>
    <lineage>
        <taxon>Bacteria</taxon>
        <taxon>Pseudomonadati</taxon>
        <taxon>Pseudomonadota</taxon>
        <taxon>Gammaproteobacteria</taxon>
        <taxon>Pseudomonadales</taxon>
        <taxon>Pseudomonadaceae</taxon>
        <taxon>Pseudomonas</taxon>
        <taxon>Pseudomonas syringae</taxon>
    </lineage>
</organism>
<dbReference type="Gene3D" id="3.10.20.310">
    <property type="entry name" value="membrane protein fhac"/>
    <property type="match status" value="1"/>
</dbReference>
<sequence length="54" mass="5711">MKRLLLTAVLSALMIAEVHAESFTISDIRVNGLQRVSAGSVFGALPLNVGEQAD</sequence>
<name>F3FDK1_PSESX</name>
<comment type="caution">
    <text evidence="2">The sequence shown here is derived from an EMBL/GenBank/DDBJ whole genome shotgun (WGS) entry which is preliminary data.</text>
</comment>
<feature type="non-terminal residue" evidence="2">
    <location>
        <position position="54"/>
    </location>
</feature>
<dbReference type="HOGENOM" id="CLU_3055206_0_0_6"/>
<evidence type="ECO:0000313" key="2">
    <source>
        <dbReference type="EMBL" id="EGH28287.1"/>
    </source>
</evidence>
<evidence type="ECO:0000256" key="1">
    <source>
        <dbReference type="SAM" id="SignalP"/>
    </source>
</evidence>
<feature type="chain" id="PRO_5003293289" evidence="1">
    <location>
        <begin position="21"/>
        <end position="54"/>
    </location>
</feature>
<proteinExistence type="predicted"/>
<dbReference type="EMBL" id="AEAH01000181">
    <property type="protein sequence ID" value="EGH28287.1"/>
    <property type="molecule type" value="Genomic_DNA"/>
</dbReference>
<protein>
    <submittedName>
        <fullName evidence="2">Surface antigen (D15):surface antigen variable number</fullName>
    </submittedName>
</protein>
<keyword evidence="1" id="KW-0732">Signal</keyword>
<evidence type="ECO:0000313" key="3">
    <source>
        <dbReference type="Proteomes" id="UP000004471"/>
    </source>
</evidence>
<gene>
    <name evidence="2" type="ORF">PSYJA_04494</name>
</gene>
<accession>F3FDK1</accession>
<reference evidence="2 3" key="1">
    <citation type="journal article" date="2011" name="PLoS Pathog.">
        <title>Dynamic evolution of pathogenicity revealed by sequencing and comparative genomics of 19 Pseudomonas syringae isolates.</title>
        <authorList>
            <person name="Baltrus D.A."/>
            <person name="Nishimura M.T."/>
            <person name="Romanchuk A."/>
            <person name="Chang J.H."/>
            <person name="Mukhtar M.S."/>
            <person name="Cherkis K."/>
            <person name="Roach J."/>
            <person name="Grant S.R."/>
            <person name="Jones C.D."/>
            <person name="Dangl J.L."/>
        </authorList>
    </citation>
    <scope>NUCLEOTIDE SEQUENCE [LARGE SCALE GENOMIC DNA]</scope>
    <source>
        <strain evidence="3">M301072PT</strain>
    </source>
</reference>